<dbReference type="InParanoid" id="K3X6T4"/>
<dbReference type="OMA" id="SFEDWIW"/>
<keyword evidence="6" id="KW-0175">Coiled coil</keyword>
<dbReference type="InterPro" id="IPR019734">
    <property type="entry name" value="TPR_rpt"/>
</dbReference>
<reference evidence="10" key="1">
    <citation type="journal article" date="2010" name="Genome Biol.">
        <title>Genome sequence of the necrotrophic plant pathogen Pythium ultimum reveals original pathogenicity mechanisms and effector repertoire.</title>
        <authorList>
            <person name="Levesque C.A."/>
            <person name="Brouwer H."/>
            <person name="Cano L."/>
            <person name="Hamilton J.P."/>
            <person name="Holt C."/>
            <person name="Huitema E."/>
            <person name="Raffaele S."/>
            <person name="Robideau G.P."/>
            <person name="Thines M."/>
            <person name="Win J."/>
            <person name="Zerillo M.M."/>
            <person name="Beakes G.W."/>
            <person name="Boore J.L."/>
            <person name="Busam D."/>
            <person name="Dumas B."/>
            <person name="Ferriera S."/>
            <person name="Fuerstenberg S.I."/>
            <person name="Gachon C.M."/>
            <person name="Gaulin E."/>
            <person name="Govers F."/>
            <person name="Grenville-Briggs L."/>
            <person name="Horner N."/>
            <person name="Hostetler J."/>
            <person name="Jiang R.H."/>
            <person name="Johnson J."/>
            <person name="Krajaejun T."/>
            <person name="Lin H."/>
            <person name="Meijer H.J."/>
            <person name="Moore B."/>
            <person name="Morris P."/>
            <person name="Phuntmart V."/>
            <person name="Puiu D."/>
            <person name="Shetty J."/>
            <person name="Stajich J.E."/>
            <person name="Tripathy S."/>
            <person name="Wawra S."/>
            <person name="van West P."/>
            <person name="Whitty B.R."/>
            <person name="Coutinho P.M."/>
            <person name="Henrissat B."/>
            <person name="Martin F."/>
            <person name="Thomas P.D."/>
            <person name="Tyler B.M."/>
            <person name="De Vries R.P."/>
            <person name="Kamoun S."/>
            <person name="Yandell M."/>
            <person name="Tisserat N."/>
            <person name="Buell C.R."/>
        </authorList>
    </citation>
    <scope>NUCLEOTIDE SEQUENCE</scope>
    <source>
        <strain evidence="10">DAOM:BR144</strain>
    </source>
</reference>
<dbReference type="VEuPathDB" id="FungiDB:PYU1_G012906"/>
<dbReference type="EnsemblProtists" id="PYU1_T012933">
    <property type="protein sequence ID" value="PYU1_T012933"/>
    <property type="gene ID" value="PYU1_G012906"/>
</dbReference>
<evidence type="ECO:0000256" key="1">
    <source>
        <dbReference type="ARBA" id="ARBA00000971"/>
    </source>
</evidence>
<dbReference type="Gene3D" id="3.30.160.20">
    <property type="match status" value="1"/>
</dbReference>
<reference evidence="10" key="2">
    <citation type="submission" date="2010-04" db="EMBL/GenBank/DDBJ databases">
        <authorList>
            <person name="Buell R."/>
            <person name="Hamilton J."/>
            <person name="Hostetler J."/>
        </authorList>
    </citation>
    <scope>NUCLEOTIDE SEQUENCE [LARGE SCALE GENOMIC DNA]</scope>
    <source>
        <strain evidence="10">DAOM:BR144</strain>
    </source>
</reference>
<evidence type="ECO:0000256" key="6">
    <source>
        <dbReference type="SAM" id="Coils"/>
    </source>
</evidence>
<evidence type="ECO:0000256" key="3">
    <source>
        <dbReference type="ARBA" id="ARBA00023110"/>
    </source>
</evidence>
<dbReference type="STRING" id="431595.K3X6T4"/>
<dbReference type="PANTHER" id="PTHR46512:SF9">
    <property type="entry name" value="PEPTIDYLPROLYL ISOMERASE"/>
    <property type="match status" value="1"/>
</dbReference>
<dbReference type="Pfam" id="PF00035">
    <property type="entry name" value="dsrm"/>
    <property type="match status" value="1"/>
</dbReference>
<organism evidence="9 10">
    <name type="scientific">Globisporangium ultimum (strain ATCC 200006 / CBS 805.95 / DAOM BR144)</name>
    <name type="common">Pythium ultimum</name>
    <dbReference type="NCBI Taxonomy" id="431595"/>
    <lineage>
        <taxon>Eukaryota</taxon>
        <taxon>Sar</taxon>
        <taxon>Stramenopiles</taxon>
        <taxon>Oomycota</taxon>
        <taxon>Peronosporomycetes</taxon>
        <taxon>Pythiales</taxon>
        <taxon>Pythiaceae</taxon>
        <taxon>Globisporangium</taxon>
    </lineage>
</organism>
<dbReference type="GO" id="GO:0003723">
    <property type="term" value="F:RNA binding"/>
    <property type="evidence" value="ECO:0007669"/>
    <property type="project" value="UniProtKB-UniRule"/>
</dbReference>
<proteinExistence type="predicted"/>
<feature type="coiled-coil region" evidence="6">
    <location>
        <begin position="240"/>
        <end position="290"/>
    </location>
</feature>
<dbReference type="SMART" id="SM00358">
    <property type="entry name" value="DSRM"/>
    <property type="match status" value="1"/>
</dbReference>
<evidence type="ECO:0000313" key="10">
    <source>
        <dbReference type="Proteomes" id="UP000019132"/>
    </source>
</evidence>
<dbReference type="SUPFAM" id="SSF54768">
    <property type="entry name" value="dsRNA-binding domain-like"/>
    <property type="match status" value="1"/>
</dbReference>
<keyword evidence="4" id="KW-0413">Isomerase</keyword>
<dbReference type="InterPro" id="IPR050754">
    <property type="entry name" value="FKBP4/5/8-like"/>
</dbReference>
<accession>K3X6T4</accession>
<feature type="region of interest" description="Disordered" evidence="7">
    <location>
        <begin position="410"/>
        <end position="430"/>
    </location>
</feature>
<dbReference type="SUPFAM" id="SSF48452">
    <property type="entry name" value="TPR-like"/>
    <property type="match status" value="1"/>
</dbReference>
<keyword evidence="3" id="KW-0697">Rotamase</keyword>
<evidence type="ECO:0000256" key="4">
    <source>
        <dbReference type="ARBA" id="ARBA00023235"/>
    </source>
</evidence>
<dbReference type="eggNOG" id="ENOG502RYY6">
    <property type="taxonomic scope" value="Eukaryota"/>
</dbReference>
<dbReference type="PANTHER" id="PTHR46512">
    <property type="entry name" value="PEPTIDYLPROLYL ISOMERASE"/>
    <property type="match status" value="1"/>
</dbReference>
<protein>
    <recommendedName>
        <fullName evidence="2">peptidylprolyl isomerase</fullName>
        <ecNumber evidence="2">5.2.1.8</ecNumber>
    </recommendedName>
</protein>
<feature type="compositionally biased region" description="Polar residues" evidence="7">
    <location>
        <begin position="413"/>
        <end position="430"/>
    </location>
</feature>
<keyword evidence="10" id="KW-1185">Reference proteome</keyword>
<keyword evidence="5" id="KW-0694">RNA-binding</keyword>
<evidence type="ECO:0000256" key="2">
    <source>
        <dbReference type="ARBA" id="ARBA00013194"/>
    </source>
</evidence>
<evidence type="ECO:0000313" key="9">
    <source>
        <dbReference type="EnsemblProtists" id="PYU1_T012933"/>
    </source>
</evidence>
<dbReference type="EMBL" id="GL376607">
    <property type="status" value="NOT_ANNOTATED_CDS"/>
    <property type="molecule type" value="Genomic_DNA"/>
</dbReference>
<feature type="domain" description="DRBM" evidence="8">
    <location>
        <begin position="443"/>
        <end position="510"/>
    </location>
</feature>
<dbReference type="HOGENOM" id="CLU_516297_0_0_1"/>
<dbReference type="EC" id="5.2.1.8" evidence="2"/>
<dbReference type="Gene3D" id="1.25.40.10">
    <property type="entry name" value="Tetratricopeptide repeat domain"/>
    <property type="match status" value="1"/>
</dbReference>
<dbReference type="Proteomes" id="UP000019132">
    <property type="component" value="Unassembled WGS sequence"/>
</dbReference>
<evidence type="ECO:0000256" key="7">
    <source>
        <dbReference type="SAM" id="MobiDB-lite"/>
    </source>
</evidence>
<reference evidence="9" key="3">
    <citation type="submission" date="2015-02" db="UniProtKB">
        <authorList>
            <consortium name="EnsemblProtists"/>
        </authorList>
    </citation>
    <scope>IDENTIFICATION</scope>
    <source>
        <strain evidence="9">DAOM BR144</strain>
    </source>
</reference>
<dbReference type="InterPro" id="IPR014720">
    <property type="entry name" value="dsRBD_dom"/>
</dbReference>
<dbReference type="AlphaFoldDB" id="K3X6T4"/>
<comment type="catalytic activity">
    <reaction evidence="1">
        <text>[protein]-peptidylproline (omega=180) = [protein]-peptidylproline (omega=0)</text>
        <dbReference type="Rhea" id="RHEA:16237"/>
        <dbReference type="Rhea" id="RHEA-COMP:10747"/>
        <dbReference type="Rhea" id="RHEA-COMP:10748"/>
        <dbReference type="ChEBI" id="CHEBI:83833"/>
        <dbReference type="ChEBI" id="CHEBI:83834"/>
        <dbReference type="EC" id="5.2.1.8"/>
    </reaction>
</comment>
<dbReference type="PROSITE" id="PS50137">
    <property type="entry name" value="DS_RBD"/>
    <property type="match status" value="1"/>
</dbReference>
<evidence type="ECO:0000259" key="8">
    <source>
        <dbReference type="PROSITE" id="PS50137"/>
    </source>
</evidence>
<name>K3X6T4_GLOUD</name>
<dbReference type="GO" id="GO:0003755">
    <property type="term" value="F:peptidyl-prolyl cis-trans isomerase activity"/>
    <property type="evidence" value="ECO:0007669"/>
    <property type="project" value="UniProtKB-EC"/>
</dbReference>
<dbReference type="SMART" id="SM00028">
    <property type="entry name" value="TPR"/>
    <property type="match status" value="2"/>
</dbReference>
<sequence length="533" mass="61108">MSAPLSASDMESLRAALLRVDKQTQAFLGPLLPLKAVQHVLLTFLRDRSRSFEEWVWDPSVRQLLNQLREQNPEAHNQSQDVDLWFQRAAQDQWTYQYNRSDDVPSDQFAQQADAAQNDGKVKFKKRDFYAASNAFKKSIECLEKYFEKEYYGETVEVHEWDEPMQERYVTLCCNIAVCGIKMKELSLIKEYAQKALAVNASARKALYAMAKLHLMEHLYEDAFIVIDKALRYHPDNQDLLKLRREVDQAREKESEEQAEVALAAKEKLAEEKLMQEEQAEKQKQWAEKRVTAQDFVPLPTLEQDAFTTARLHTYFHRIKHVLRVDINQLSNPDKGEPPLFECTVSDGTTGVVLAANVQASSKKIVKNEACKVATQRLWDMKTEAGELLEEDQEYLKTFEQAKREGKTIASAAESNPMVQQSDAGKQTPSGPLKLSVFERQMDVVMLLNQLHVQKRLHVQFDIEDVSPKDTTEFQCTVLINGEQMGCARAISKKKARAQASKQALDTALEKNLVFYWTPREGDEYDDDVEASK</sequence>
<dbReference type="InterPro" id="IPR011990">
    <property type="entry name" value="TPR-like_helical_dom_sf"/>
</dbReference>
<evidence type="ECO:0000256" key="5">
    <source>
        <dbReference type="PROSITE-ProRule" id="PRU00266"/>
    </source>
</evidence>